<comment type="caution">
    <text evidence="1">The sequence shown here is derived from an EMBL/GenBank/DDBJ whole genome shotgun (WGS) entry which is preliminary data.</text>
</comment>
<sequence>MVFIPPDQLKYVYIYELWEQKRKQLGWKPFSYYRTPADEEGLEKMLYLSLYSMKYVASRGSRIYSGNSALPASVVNVLRFPHRPGIFLIENIPMMVSTGAFVATNHVLAKLTGKDSVYNHMASAVVAASVWGAKFNSYTLGIPLAIGLAVICGVKKLSLDAGMATMSGDTPKYPEYWYFAQKHDLSIMKE</sequence>
<dbReference type="AlphaFoldDB" id="A0A9J6EN57"/>
<dbReference type="EMBL" id="JABSTU010000003">
    <property type="protein sequence ID" value="KAH8035671.1"/>
    <property type="molecule type" value="Genomic_DNA"/>
</dbReference>
<reference evidence="1" key="2">
    <citation type="submission" date="2021-09" db="EMBL/GenBank/DDBJ databases">
        <authorList>
            <person name="Jia N."/>
            <person name="Wang J."/>
            <person name="Shi W."/>
            <person name="Du L."/>
            <person name="Sun Y."/>
            <person name="Zhan W."/>
            <person name="Jiang J."/>
            <person name="Wang Q."/>
            <person name="Zhang B."/>
            <person name="Ji P."/>
            <person name="Sakyi L.B."/>
            <person name="Cui X."/>
            <person name="Yuan T."/>
            <person name="Jiang B."/>
            <person name="Yang W."/>
            <person name="Lam T.T.-Y."/>
            <person name="Chang Q."/>
            <person name="Ding S."/>
            <person name="Wang X."/>
            <person name="Zhu J."/>
            <person name="Ruan X."/>
            <person name="Zhao L."/>
            <person name="Wei J."/>
            <person name="Que T."/>
            <person name="Du C."/>
            <person name="Cheng J."/>
            <person name="Dai P."/>
            <person name="Han X."/>
            <person name="Huang E."/>
            <person name="Gao Y."/>
            <person name="Liu J."/>
            <person name="Shao H."/>
            <person name="Ye R."/>
            <person name="Li L."/>
            <person name="Wei W."/>
            <person name="Wang X."/>
            <person name="Wang C."/>
            <person name="Huo Q."/>
            <person name="Li W."/>
            <person name="Guo W."/>
            <person name="Chen H."/>
            <person name="Chen S."/>
            <person name="Zhou L."/>
            <person name="Zhou L."/>
            <person name="Ni X."/>
            <person name="Tian J."/>
            <person name="Zhou Y."/>
            <person name="Sheng Y."/>
            <person name="Liu T."/>
            <person name="Pan Y."/>
            <person name="Xia L."/>
            <person name="Li J."/>
            <person name="Zhao F."/>
            <person name="Cao W."/>
        </authorList>
    </citation>
    <scope>NUCLEOTIDE SEQUENCE</scope>
    <source>
        <strain evidence="1">Rmic-2018</strain>
        <tissue evidence="1">Larvae</tissue>
    </source>
</reference>
<proteinExistence type="predicted"/>
<name>A0A9J6EN57_RHIMP</name>
<gene>
    <name evidence="1" type="ORF">HPB51_007915</name>
</gene>
<keyword evidence="2" id="KW-1185">Reference proteome</keyword>
<protein>
    <recommendedName>
        <fullName evidence="3">NADH dehydrogenase [ubiquinone] 1 alpha subcomplex subunit 11</fullName>
    </recommendedName>
</protein>
<reference evidence="1" key="1">
    <citation type="journal article" date="2020" name="Cell">
        <title>Large-Scale Comparative Analyses of Tick Genomes Elucidate Their Genetic Diversity and Vector Capacities.</title>
        <authorList>
            <consortium name="Tick Genome and Microbiome Consortium (TIGMIC)"/>
            <person name="Jia N."/>
            <person name="Wang J."/>
            <person name="Shi W."/>
            <person name="Du L."/>
            <person name="Sun Y."/>
            <person name="Zhan W."/>
            <person name="Jiang J.F."/>
            <person name="Wang Q."/>
            <person name="Zhang B."/>
            <person name="Ji P."/>
            <person name="Bell-Sakyi L."/>
            <person name="Cui X.M."/>
            <person name="Yuan T.T."/>
            <person name="Jiang B.G."/>
            <person name="Yang W.F."/>
            <person name="Lam T.T."/>
            <person name="Chang Q.C."/>
            <person name="Ding S.J."/>
            <person name="Wang X.J."/>
            <person name="Zhu J.G."/>
            <person name="Ruan X.D."/>
            <person name="Zhao L."/>
            <person name="Wei J.T."/>
            <person name="Ye R.Z."/>
            <person name="Que T.C."/>
            <person name="Du C.H."/>
            <person name="Zhou Y.H."/>
            <person name="Cheng J.X."/>
            <person name="Dai P.F."/>
            <person name="Guo W.B."/>
            <person name="Han X.H."/>
            <person name="Huang E.J."/>
            <person name="Li L.F."/>
            <person name="Wei W."/>
            <person name="Gao Y.C."/>
            <person name="Liu J.Z."/>
            <person name="Shao H.Z."/>
            <person name="Wang X."/>
            <person name="Wang C.C."/>
            <person name="Yang T.C."/>
            <person name="Huo Q.B."/>
            <person name="Li W."/>
            <person name="Chen H.Y."/>
            <person name="Chen S.E."/>
            <person name="Zhou L.G."/>
            <person name="Ni X.B."/>
            <person name="Tian J.H."/>
            <person name="Sheng Y."/>
            <person name="Liu T."/>
            <person name="Pan Y.S."/>
            <person name="Xia L.Y."/>
            <person name="Li J."/>
            <person name="Zhao F."/>
            <person name="Cao W.C."/>
        </authorList>
    </citation>
    <scope>NUCLEOTIDE SEQUENCE</scope>
    <source>
        <strain evidence="1">Rmic-2018</strain>
    </source>
</reference>
<evidence type="ECO:0000313" key="2">
    <source>
        <dbReference type="Proteomes" id="UP000821866"/>
    </source>
</evidence>
<organism evidence="1 2">
    <name type="scientific">Rhipicephalus microplus</name>
    <name type="common">Cattle tick</name>
    <name type="synonym">Boophilus microplus</name>
    <dbReference type="NCBI Taxonomy" id="6941"/>
    <lineage>
        <taxon>Eukaryota</taxon>
        <taxon>Metazoa</taxon>
        <taxon>Ecdysozoa</taxon>
        <taxon>Arthropoda</taxon>
        <taxon>Chelicerata</taxon>
        <taxon>Arachnida</taxon>
        <taxon>Acari</taxon>
        <taxon>Parasitiformes</taxon>
        <taxon>Ixodida</taxon>
        <taxon>Ixodoidea</taxon>
        <taxon>Ixodidae</taxon>
        <taxon>Rhipicephalinae</taxon>
        <taxon>Rhipicephalus</taxon>
        <taxon>Boophilus</taxon>
    </lineage>
</organism>
<accession>A0A9J6EN57</accession>
<dbReference type="Proteomes" id="UP000821866">
    <property type="component" value="Chromosome 11"/>
</dbReference>
<dbReference type="VEuPathDB" id="VectorBase:LOC119180788"/>
<evidence type="ECO:0000313" key="1">
    <source>
        <dbReference type="EMBL" id="KAH8035671.1"/>
    </source>
</evidence>
<evidence type="ECO:0008006" key="3">
    <source>
        <dbReference type="Google" id="ProtNLM"/>
    </source>
</evidence>